<dbReference type="Pfam" id="PF00549">
    <property type="entry name" value="Ligase_CoA"/>
    <property type="match status" value="2"/>
</dbReference>
<comment type="caution">
    <text evidence="5">The sequence shown here is derived from an EMBL/GenBank/DDBJ whole genome shotgun (WGS) entry which is preliminary data.</text>
</comment>
<feature type="domain" description="ATP-citrate synthase/succinyl-CoA ligase C-terminal" evidence="4">
    <location>
        <begin position="133"/>
        <end position="193"/>
    </location>
</feature>
<dbReference type="PANTHER" id="PTHR11815:SF1">
    <property type="entry name" value="SUCCINATE--COA LIGASE [ADP-FORMING] SUBUNIT BETA, MITOCHONDRIAL"/>
    <property type="match status" value="1"/>
</dbReference>
<evidence type="ECO:0000256" key="1">
    <source>
        <dbReference type="ARBA" id="ARBA00022532"/>
    </source>
</evidence>
<name>A0A507R1P7_MONPU</name>
<keyword evidence="6" id="KW-1185">Reference proteome</keyword>
<dbReference type="InterPro" id="IPR005811">
    <property type="entry name" value="SUCC_ACL_C"/>
</dbReference>
<dbReference type="OrthoDB" id="1664372at2759"/>
<evidence type="ECO:0000313" key="5">
    <source>
        <dbReference type="EMBL" id="TQB76213.1"/>
    </source>
</evidence>
<dbReference type="InterPro" id="IPR016102">
    <property type="entry name" value="Succinyl-CoA_synth-like"/>
</dbReference>
<evidence type="ECO:0000256" key="3">
    <source>
        <dbReference type="ARBA" id="ARBA00022840"/>
    </source>
</evidence>
<dbReference type="STRING" id="5098.A0A507R1P7"/>
<evidence type="ECO:0000313" key="6">
    <source>
        <dbReference type="Proteomes" id="UP000319663"/>
    </source>
</evidence>
<keyword evidence="3" id="KW-0067">ATP-binding</keyword>
<dbReference type="GO" id="GO:0005739">
    <property type="term" value="C:mitochondrion"/>
    <property type="evidence" value="ECO:0007669"/>
    <property type="project" value="TreeGrafter"/>
</dbReference>
<dbReference type="GO" id="GO:0005524">
    <property type="term" value="F:ATP binding"/>
    <property type="evidence" value="ECO:0007669"/>
    <property type="project" value="UniProtKB-KW"/>
</dbReference>
<sequence>MPSFDAKLNFDDSARFRQPEVFSLEEHTPDSEDEHKASQRGLSYIRLDVNIGNIVNGAGLAMATNDLVTLHGGKCANFLGIGGNATTETLLTAFDILNKDSRVKGILINIFGGISCYRAQSDENKRNISNSAPGIVRCDMIAKSIIEAASRLRGFRVPVVVRFQGTNSEEALKLLDASGLNVYTETDFEVAVQRVIELTRSHH</sequence>
<organism evidence="5 6">
    <name type="scientific">Monascus purpureus</name>
    <name type="common">Red mold</name>
    <name type="synonym">Monascus anka</name>
    <dbReference type="NCBI Taxonomy" id="5098"/>
    <lineage>
        <taxon>Eukaryota</taxon>
        <taxon>Fungi</taxon>
        <taxon>Dikarya</taxon>
        <taxon>Ascomycota</taxon>
        <taxon>Pezizomycotina</taxon>
        <taxon>Eurotiomycetes</taxon>
        <taxon>Eurotiomycetidae</taxon>
        <taxon>Eurotiales</taxon>
        <taxon>Aspergillaceae</taxon>
        <taxon>Monascus</taxon>
    </lineage>
</organism>
<accession>A0A507R1P7</accession>
<keyword evidence="2" id="KW-0547">Nucleotide-binding</keyword>
<dbReference type="GO" id="GO:0006099">
    <property type="term" value="P:tricarboxylic acid cycle"/>
    <property type="evidence" value="ECO:0007669"/>
    <property type="project" value="UniProtKB-KW"/>
</dbReference>
<dbReference type="GO" id="GO:0006104">
    <property type="term" value="P:succinyl-CoA metabolic process"/>
    <property type="evidence" value="ECO:0007669"/>
    <property type="project" value="TreeGrafter"/>
</dbReference>
<dbReference type="PANTHER" id="PTHR11815">
    <property type="entry name" value="SUCCINYL-COA SYNTHETASE BETA CHAIN"/>
    <property type="match status" value="1"/>
</dbReference>
<dbReference type="Proteomes" id="UP000319663">
    <property type="component" value="Unassembled WGS sequence"/>
</dbReference>
<dbReference type="EMBL" id="VIFY01000011">
    <property type="protein sequence ID" value="TQB76213.1"/>
    <property type="molecule type" value="Genomic_DNA"/>
</dbReference>
<reference evidence="5 6" key="1">
    <citation type="submission" date="2019-06" db="EMBL/GenBank/DDBJ databases">
        <title>Wine fermentation using esterase from Monascus purpureus.</title>
        <authorList>
            <person name="Geng C."/>
            <person name="Zhang Y."/>
        </authorList>
    </citation>
    <scope>NUCLEOTIDE SEQUENCE [LARGE SCALE GENOMIC DNA]</scope>
    <source>
        <strain evidence="5">HQ1</strain>
    </source>
</reference>
<dbReference type="GO" id="GO:0042709">
    <property type="term" value="C:succinate-CoA ligase complex"/>
    <property type="evidence" value="ECO:0007669"/>
    <property type="project" value="TreeGrafter"/>
</dbReference>
<protein>
    <recommendedName>
        <fullName evidence="4">ATP-citrate synthase/succinyl-CoA ligase C-terminal domain-containing protein</fullName>
    </recommendedName>
</protein>
<dbReference type="Gene3D" id="3.40.50.261">
    <property type="entry name" value="Succinyl-CoA synthetase domains"/>
    <property type="match status" value="1"/>
</dbReference>
<dbReference type="GO" id="GO:0004775">
    <property type="term" value="F:succinate-CoA ligase (ADP-forming) activity"/>
    <property type="evidence" value="ECO:0007669"/>
    <property type="project" value="TreeGrafter"/>
</dbReference>
<evidence type="ECO:0000256" key="2">
    <source>
        <dbReference type="ARBA" id="ARBA00022741"/>
    </source>
</evidence>
<gene>
    <name evidence="5" type="ORF">MPDQ_000520</name>
</gene>
<dbReference type="SUPFAM" id="SSF52210">
    <property type="entry name" value="Succinyl-CoA synthetase domains"/>
    <property type="match status" value="1"/>
</dbReference>
<dbReference type="AlphaFoldDB" id="A0A507R1P7"/>
<keyword evidence="1" id="KW-0816">Tricarboxylic acid cycle</keyword>
<evidence type="ECO:0000259" key="4">
    <source>
        <dbReference type="Pfam" id="PF00549"/>
    </source>
</evidence>
<proteinExistence type="predicted"/>
<feature type="domain" description="ATP-citrate synthase/succinyl-CoA ligase C-terminal" evidence="4">
    <location>
        <begin position="54"/>
        <end position="115"/>
    </location>
</feature>